<dbReference type="PANTHER" id="PTHR42908">
    <property type="entry name" value="TRANSLATION ELONGATION FACTOR-RELATED"/>
    <property type="match status" value="1"/>
</dbReference>
<dbReference type="InterPro" id="IPR027417">
    <property type="entry name" value="P-loop_NTPase"/>
</dbReference>
<dbReference type="SUPFAM" id="SSF54211">
    <property type="entry name" value="Ribosomal protein S5 domain 2-like"/>
    <property type="match status" value="1"/>
</dbReference>
<dbReference type="InterPro" id="IPR020568">
    <property type="entry name" value="Ribosomal_Su5_D2-typ_SF"/>
</dbReference>
<dbReference type="Pfam" id="PF14492">
    <property type="entry name" value="EFG_III"/>
    <property type="match status" value="1"/>
</dbReference>
<dbReference type="Pfam" id="PF03144">
    <property type="entry name" value="GTP_EFTU_D2"/>
    <property type="match status" value="1"/>
</dbReference>
<keyword evidence="6" id="KW-1185">Reference proteome</keyword>
<dbReference type="Gene3D" id="2.40.30.10">
    <property type="entry name" value="Translation factors"/>
    <property type="match status" value="1"/>
</dbReference>
<dbReference type="OrthoDB" id="364892at2759"/>
<dbReference type="GO" id="GO:0003924">
    <property type="term" value="F:GTPase activity"/>
    <property type="evidence" value="ECO:0007669"/>
    <property type="project" value="InterPro"/>
</dbReference>
<evidence type="ECO:0000256" key="3">
    <source>
        <dbReference type="SAM" id="MobiDB-lite"/>
    </source>
</evidence>
<evidence type="ECO:0000256" key="1">
    <source>
        <dbReference type="ARBA" id="ARBA00022741"/>
    </source>
</evidence>
<keyword evidence="1" id="KW-0547">Nucleotide-binding</keyword>
<dbReference type="SUPFAM" id="SSF52540">
    <property type="entry name" value="P-loop containing nucleoside triphosphate hydrolases"/>
    <property type="match status" value="1"/>
</dbReference>
<sequence length="1108" mass="120715">MPVVSPEKLIALQRAPEGVRNICILAHVDHGKTSLTDALIATNGIISPKMAGKIRYLDSRPDEQLRGITMESSAISLYFSMLRRSAPDAQPEQKEYLINLIDSPGHIDFSSEVSTASRLSDGAVVLVDAVEGVCSQTVTVLRQAWIEKLKPLLVINKMDRLITELKMTPGEAYTHLSQLLEQVNAVMGSFFLGDRMEDDLKWREMLEQRVNAASAKLQDGSGSMQPSAVAGLKQTDEPGEDASTPAEYEEKDDEDNYFAPEKNNVIFSSAIDGWAFTVAQFASLWEKKMGIKRATLEKVLWGDFYLDPKTKRLIGPKHLKGRNLKPLFVQMVLDNVWAVYEACKGGPSGKGDPARLEKICSVLGIKLAPHVLRSKDPNAVLTSVFGAWLPLSTALLVSVIEHLPSPPASQQSRMSEMIEASPDASYVDRKIKDAMTRFSTDKDAPVVAYVSKMVAVPESELPRNKRKGGSTMTAEEAREIARRKRAEFAAAQAADEANADSSGLATAIGSATIGEAGEDEVADEQVKEDPEHLIGFARLYSGTLNVGDEVYVLPPKFTPAHLSNPPVPQKVKVEALYLLMGRSLEALESVPAGVIFGIEGLAGHVLKSGTLCSTLEGGINLAGINLGSQPIVRVALEPENPADLEKMVSGLKMLEQSDPCATYEVLESGEHVLGTAGELHLERCLKDLRERFAKCEITAGSPIVPYRETIVSGAEMQPPKNKDLPRGTVIADLASKQVQMRLRVRPLPLAVTEFLIKNAGAIKRLDAERKAREQSGGKVASGAGSDQSNTDSADSEEVGVVDTGKVLSLEEFKQGLAVAFAEEKNDKDVWKGVIDHIAAFGPRRIGPNVLIDMTEDQTCDRLLQDPGAKNGAAAPATPASELADKIIYAFQLATFQGPLCNEPVQGIAVFLESVTVYCDSEELSSGRLTGEILRAVRSSIVNGFLDWSPRILLAMYSVEITTNTEALGRVYTVLSRRRGHVLEETLSSGTSDNYTILALLPVAESFGFAEEIRKRTSGAAQPQLRFAGFELLPEWGSVSSERSTGEFPVEGDPFWVPRSEEELEDLGVDGDRENVAKRYVDRVRVRKGMRVEGRKLVKDAEKQKTLKR</sequence>
<dbReference type="CDD" id="cd04096">
    <property type="entry name" value="eEF2_snRNP_like_C"/>
    <property type="match status" value="1"/>
</dbReference>
<proteinExistence type="predicted"/>
<dbReference type="GeneID" id="27313089"/>
<dbReference type="InParanoid" id="A0A0D1XMN7"/>
<protein>
    <recommendedName>
        <fullName evidence="4">Tr-type G domain-containing protein</fullName>
    </recommendedName>
</protein>
<gene>
    <name evidence="5" type="ORF">PV09_05116</name>
</gene>
<feature type="domain" description="Tr-type G" evidence="4">
    <location>
        <begin position="17"/>
        <end position="218"/>
    </location>
</feature>
<dbReference type="FunFam" id="3.90.1430.10:FF:000002">
    <property type="entry name" value="Elongation factor like GTPase 1"/>
    <property type="match status" value="1"/>
</dbReference>
<evidence type="ECO:0000256" key="2">
    <source>
        <dbReference type="ARBA" id="ARBA00023134"/>
    </source>
</evidence>
<dbReference type="EMBL" id="KN847543">
    <property type="protein sequence ID" value="KIW03816.1"/>
    <property type="molecule type" value="Genomic_DNA"/>
</dbReference>
<dbReference type="InterPro" id="IPR000795">
    <property type="entry name" value="T_Tr_GTP-bd_dom"/>
</dbReference>
<dbReference type="AlphaFoldDB" id="A0A0D1XMN7"/>
<dbReference type="Pfam" id="PF00009">
    <property type="entry name" value="GTP_EFTU"/>
    <property type="match status" value="1"/>
</dbReference>
<dbReference type="VEuPathDB" id="FungiDB:PV09_05116"/>
<dbReference type="SUPFAM" id="SSF50447">
    <property type="entry name" value="Translation proteins"/>
    <property type="match status" value="1"/>
</dbReference>
<reference evidence="5 6" key="1">
    <citation type="submission" date="2015-01" db="EMBL/GenBank/DDBJ databases">
        <title>The Genome Sequence of Ochroconis gallopava CBS43764.</title>
        <authorList>
            <consortium name="The Broad Institute Genomics Platform"/>
            <person name="Cuomo C."/>
            <person name="de Hoog S."/>
            <person name="Gorbushina A."/>
            <person name="Stielow B."/>
            <person name="Teixiera M."/>
            <person name="Abouelleil A."/>
            <person name="Chapman S.B."/>
            <person name="Priest M."/>
            <person name="Young S.K."/>
            <person name="Wortman J."/>
            <person name="Nusbaum C."/>
            <person name="Birren B."/>
        </authorList>
    </citation>
    <scope>NUCLEOTIDE SEQUENCE [LARGE SCALE GENOMIC DNA]</scope>
    <source>
        <strain evidence="5 6">CBS 43764</strain>
    </source>
</reference>
<dbReference type="Gene3D" id="3.40.50.300">
    <property type="entry name" value="P-loop containing nucleotide triphosphate hydrolases"/>
    <property type="match status" value="1"/>
</dbReference>
<dbReference type="Gene3D" id="3.30.70.240">
    <property type="match status" value="1"/>
</dbReference>
<evidence type="ECO:0000259" key="4">
    <source>
        <dbReference type="PROSITE" id="PS51722"/>
    </source>
</evidence>
<dbReference type="Gene3D" id="3.30.230.10">
    <property type="match status" value="1"/>
</dbReference>
<organism evidence="5 6">
    <name type="scientific">Verruconis gallopava</name>
    <dbReference type="NCBI Taxonomy" id="253628"/>
    <lineage>
        <taxon>Eukaryota</taxon>
        <taxon>Fungi</taxon>
        <taxon>Dikarya</taxon>
        <taxon>Ascomycota</taxon>
        <taxon>Pezizomycotina</taxon>
        <taxon>Dothideomycetes</taxon>
        <taxon>Pleosporomycetidae</taxon>
        <taxon>Venturiales</taxon>
        <taxon>Sympoventuriaceae</taxon>
        <taxon>Verruconis</taxon>
    </lineage>
</organism>
<dbReference type="InterPro" id="IPR005225">
    <property type="entry name" value="Small_GTP-bd"/>
</dbReference>
<dbReference type="InterPro" id="IPR000640">
    <property type="entry name" value="EFG_V-like"/>
</dbReference>
<dbReference type="GO" id="GO:0042256">
    <property type="term" value="P:cytosolic ribosome assembly"/>
    <property type="evidence" value="ECO:0007669"/>
    <property type="project" value="TreeGrafter"/>
</dbReference>
<dbReference type="Pfam" id="PF25118">
    <property type="entry name" value="EFL1"/>
    <property type="match status" value="1"/>
</dbReference>
<dbReference type="InterPro" id="IPR009000">
    <property type="entry name" value="Transl_B-barrel_sf"/>
</dbReference>
<dbReference type="STRING" id="253628.A0A0D1XMN7"/>
<evidence type="ECO:0000313" key="6">
    <source>
        <dbReference type="Proteomes" id="UP000053259"/>
    </source>
</evidence>
<dbReference type="Gene3D" id="3.30.70.870">
    <property type="entry name" value="Elongation Factor G (Translational Gtpase), domain 3"/>
    <property type="match status" value="1"/>
</dbReference>
<dbReference type="Gene3D" id="3.90.1430.10">
    <property type="entry name" value="Yeast translation eEF2 (G' domain)"/>
    <property type="match status" value="1"/>
</dbReference>
<dbReference type="CDD" id="cd01681">
    <property type="entry name" value="aeEF2_snRNP_like_IV"/>
    <property type="match status" value="1"/>
</dbReference>
<dbReference type="Proteomes" id="UP000053259">
    <property type="component" value="Unassembled WGS sequence"/>
</dbReference>
<dbReference type="CDD" id="cd16261">
    <property type="entry name" value="EF2_snRNP_III"/>
    <property type="match status" value="1"/>
</dbReference>
<feature type="region of interest" description="Disordered" evidence="3">
    <location>
        <begin position="773"/>
        <end position="797"/>
    </location>
</feature>
<dbReference type="HOGENOM" id="CLU_002794_3_1_1"/>
<dbReference type="InterPro" id="IPR041095">
    <property type="entry name" value="EFG_II"/>
</dbReference>
<dbReference type="SMART" id="SM00838">
    <property type="entry name" value="EFG_C"/>
    <property type="match status" value="1"/>
</dbReference>
<dbReference type="FunFam" id="3.30.70.870:FF:000002">
    <property type="entry name" value="Translation elongation factor 2"/>
    <property type="match status" value="1"/>
</dbReference>
<dbReference type="InterPro" id="IPR004161">
    <property type="entry name" value="EFTu-like_2"/>
</dbReference>
<dbReference type="InterPro" id="IPR014721">
    <property type="entry name" value="Ribsml_uS5_D2-typ_fold_subgr"/>
</dbReference>
<dbReference type="Pfam" id="PF00679">
    <property type="entry name" value="EFG_C"/>
    <property type="match status" value="1"/>
</dbReference>
<dbReference type="SUPFAM" id="SSF54980">
    <property type="entry name" value="EF-G C-terminal domain-like"/>
    <property type="match status" value="2"/>
</dbReference>
<dbReference type="CDD" id="cd16268">
    <property type="entry name" value="EF2_II"/>
    <property type="match status" value="1"/>
</dbReference>
<dbReference type="InterPro" id="IPR035647">
    <property type="entry name" value="EFG_III/V"/>
</dbReference>
<dbReference type="GO" id="GO:0043022">
    <property type="term" value="F:ribosome binding"/>
    <property type="evidence" value="ECO:0007669"/>
    <property type="project" value="TreeGrafter"/>
</dbReference>
<dbReference type="NCBIfam" id="TIGR00231">
    <property type="entry name" value="small_GTP"/>
    <property type="match status" value="1"/>
</dbReference>
<evidence type="ECO:0000313" key="5">
    <source>
        <dbReference type="EMBL" id="KIW03816.1"/>
    </source>
</evidence>
<dbReference type="PANTHER" id="PTHR42908:SF3">
    <property type="entry name" value="ELONGATION FACTOR-LIKE GTPASE 1"/>
    <property type="match status" value="1"/>
</dbReference>
<keyword evidence="2" id="KW-0342">GTP-binding</keyword>
<dbReference type="FunCoup" id="A0A0D1XMN7">
    <property type="interactions" value="797"/>
</dbReference>
<accession>A0A0D1XMN7</accession>
<dbReference type="GO" id="GO:1990904">
    <property type="term" value="C:ribonucleoprotein complex"/>
    <property type="evidence" value="ECO:0007669"/>
    <property type="project" value="TreeGrafter"/>
</dbReference>
<dbReference type="CDD" id="cd01885">
    <property type="entry name" value="EF2"/>
    <property type="match status" value="1"/>
</dbReference>
<dbReference type="GO" id="GO:0005829">
    <property type="term" value="C:cytosol"/>
    <property type="evidence" value="ECO:0007669"/>
    <property type="project" value="TreeGrafter"/>
</dbReference>
<dbReference type="GO" id="GO:0005525">
    <property type="term" value="F:GTP binding"/>
    <property type="evidence" value="ECO:0007669"/>
    <property type="project" value="UniProtKB-KW"/>
</dbReference>
<dbReference type="InterPro" id="IPR056752">
    <property type="entry name" value="EFL1"/>
</dbReference>
<feature type="region of interest" description="Disordered" evidence="3">
    <location>
        <begin position="214"/>
        <end position="253"/>
    </location>
</feature>
<name>A0A0D1XMN7_9PEZI</name>
<dbReference type="PROSITE" id="PS51722">
    <property type="entry name" value="G_TR_2"/>
    <property type="match status" value="1"/>
</dbReference>
<dbReference type="PRINTS" id="PR00315">
    <property type="entry name" value="ELONGATNFCT"/>
</dbReference>
<dbReference type="RefSeq" id="XP_016213685.1">
    <property type="nucleotide sequence ID" value="XM_016358584.1"/>
</dbReference>